<dbReference type="Pfam" id="PF02801">
    <property type="entry name" value="Ketoacyl-synt_C"/>
    <property type="match status" value="1"/>
</dbReference>
<dbReference type="FunFam" id="3.40.366.10:FF:000002">
    <property type="entry name" value="Probable polyketide synthase 2"/>
    <property type="match status" value="1"/>
</dbReference>
<feature type="domain" description="Carrier" evidence="6">
    <location>
        <begin position="1630"/>
        <end position="1707"/>
    </location>
</feature>
<feature type="domain" description="Ketosynthase family 3 (KS3)" evidence="7">
    <location>
        <begin position="364"/>
        <end position="796"/>
    </location>
</feature>
<dbReference type="Pfam" id="PF22621">
    <property type="entry name" value="CurL-like_PKS_C"/>
    <property type="match status" value="1"/>
</dbReference>
<dbReference type="InterPro" id="IPR020841">
    <property type="entry name" value="PKS_Beta-ketoAc_synthase_dom"/>
</dbReference>
<evidence type="ECO:0000256" key="5">
    <source>
        <dbReference type="SAM" id="MobiDB-lite"/>
    </source>
</evidence>
<dbReference type="InterPro" id="IPR032088">
    <property type="entry name" value="SAT"/>
</dbReference>
<dbReference type="OrthoDB" id="329835at2759"/>
<dbReference type="Gene3D" id="3.40.50.1820">
    <property type="entry name" value="alpha/beta hydrolase"/>
    <property type="match status" value="1"/>
</dbReference>
<dbReference type="InterPro" id="IPR014031">
    <property type="entry name" value="Ketoacyl_synth_C"/>
</dbReference>
<feature type="domain" description="PKS/mFAS DH" evidence="8">
    <location>
        <begin position="1276"/>
        <end position="1580"/>
    </location>
</feature>
<dbReference type="GO" id="GO:0004312">
    <property type="term" value="F:fatty acid synthase activity"/>
    <property type="evidence" value="ECO:0007669"/>
    <property type="project" value="TreeGrafter"/>
</dbReference>
<feature type="region of interest" description="Disordered" evidence="5">
    <location>
        <begin position="1705"/>
        <end position="1732"/>
    </location>
</feature>
<dbReference type="Pfam" id="PF00109">
    <property type="entry name" value="ketoacyl-synt"/>
    <property type="match status" value="1"/>
</dbReference>
<dbReference type="SUPFAM" id="SSF53474">
    <property type="entry name" value="alpha/beta-Hydrolases"/>
    <property type="match status" value="1"/>
</dbReference>
<keyword evidence="1" id="KW-0596">Phosphopantetheine</keyword>
<dbReference type="Pfam" id="PF00550">
    <property type="entry name" value="PP-binding"/>
    <property type="match status" value="2"/>
</dbReference>
<proteinExistence type="predicted"/>
<dbReference type="PROSITE" id="PS50075">
    <property type="entry name" value="CARRIER"/>
    <property type="match status" value="2"/>
</dbReference>
<evidence type="ECO:0000259" key="7">
    <source>
        <dbReference type="PROSITE" id="PS52004"/>
    </source>
</evidence>
<gene>
    <name evidence="9" type="ORF">UCRPC4_g02532</name>
</gene>
<dbReference type="Proteomes" id="UP000053317">
    <property type="component" value="Unassembled WGS sequence"/>
</dbReference>
<dbReference type="InterPro" id="IPR001227">
    <property type="entry name" value="Ac_transferase_dom_sf"/>
</dbReference>
<feature type="compositionally biased region" description="Basic and acidic residues" evidence="5">
    <location>
        <begin position="402"/>
        <end position="414"/>
    </location>
</feature>
<dbReference type="NCBIfam" id="TIGR04532">
    <property type="entry name" value="PT_fungal_PKS"/>
    <property type="match status" value="1"/>
</dbReference>
<dbReference type="PROSITE" id="PS52019">
    <property type="entry name" value="PKS_MFAS_DH"/>
    <property type="match status" value="1"/>
</dbReference>
<feature type="region of interest" description="N-terminal hotdog fold" evidence="4">
    <location>
        <begin position="1276"/>
        <end position="1408"/>
    </location>
</feature>
<dbReference type="GO" id="GO:0006633">
    <property type="term" value="P:fatty acid biosynthetic process"/>
    <property type="evidence" value="ECO:0007669"/>
    <property type="project" value="InterPro"/>
</dbReference>
<feature type="region of interest" description="C-terminal hotdog fold" evidence="4">
    <location>
        <begin position="1436"/>
        <end position="1580"/>
    </location>
</feature>
<reference evidence="9 10" key="2">
    <citation type="submission" date="2015-05" db="EMBL/GenBank/DDBJ databases">
        <authorList>
            <person name="Morales-Cruz A."/>
            <person name="Amrine K.C."/>
            <person name="Cantu D."/>
        </authorList>
    </citation>
    <scope>NUCLEOTIDE SEQUENCE [LARGE SCALE GENOMIC DNA]</scope>
    <source>
        <strain evidence="9">UCRPC4</strain>
    </source>
</reference>
<dbReference type="PANTHER" id="PTHR43775:SF37">
    <property type="entry name" value="SI:DKEY-61P9.11"/>
    <property type="match status" value="1"/>
</dbReference>
<dbReference type="SMART" id="SM00825">
    <property type="entry name" value="PKS_KS"/>
    <property type="match status" value="1"/>
</dbReference>
<dbReference type="InterPro" id="IPR009081">
    <property type="entry name" value="PP-bd_ACP"/>
</dbReference>
<dbReference type="PROSITE" id="PS52004">
    <property type="entry name" value="KS3_2"/>
    <property type="match status" value="1"/>
</dbReference>
<dbReference type="Gene3D" id="3.10.129.110">
    <property type="entry name" value="Polyketide synthase dehydratase"/>
    <property type="match status" value="1"/>
</dbReference>
<dbReference type="InterPro" id="IPR049900">
    <property type="entry name" value="PKS_mFAS_DH"/>
</dbReference>
<dbReference type="PANTHER" id="PTHR43775">
    <property type="entry name" value="FATTY ACID SYNTHASE"/>
    <property type="match status" value="1"/>
</dbReference>
<feature type="active site" description="Proton donor; for dehydratase activity" evidence="4">
    <location>
        <position position="1496"/>
    </location>
</feature>
<dbReference type="InterPro" id="IPR016039">
    <property type="entry name" value="Thiolase-like"/>
</dbReference>
<dbReference type="InterPro" id="IPR042104">
    <property type="entry name" value="PKS_dehydratase_sf"/>
</dbReference>
<evidence type="ECO:0000256" key="1">
    <source>
        <dbReference type="ARBA" id="ARBA00022450"/>
    </source>
</evidence>
<dbReference type="Pfam" id="PF14765">
    <property type="entry name" value="PS-DH"/>
    <property type="match status" value="1"/>
</dbReference>
<reference evidence="9 10" key="1">
    <citation type="submission" date="2015-05" db="EMBL/GenBank/DDBJ databases">
        <title>Distinctive expansion of gene families associated with plant cell wall degradation and secondary metabolism in the genomes of grapevine trunk pathogens.</title>
        <authorList>
            <person name="Lawrence D.P."/>
            <person name="Travadon R."/>
            <person name="Rolshausen P.E."/>
            <person name="Baumgartner K."/>
        </authorList>
    </citation>
    <scope>NUCLEOTIDE SEQUENCE [LARGE SCALE GENOMIC DNA]</scope>
    <source>
        <strain evidence="9">UCRPC4</strain>
    </source>
</reference>
<dbReference type="InterPro" id="IPR049551">
    <property type="entry name" value="PKS_DH_C"/>
</dbReference>
<dbReference type="GO" id="GO:0004315">
    <property type="term" value="F:3-oxoacyl-[acyl-carrier-protein] synthase activity"/>
    <property type="evidence" value="ECO:0007669"/>
    <property type="project" value="InterPro"/>
</dbReference>
<accession>A0A0G2EPV7</accession>
<evidence type="ECO:0000256" key="3">
    <source>
        <dbReference type="ARBA" id="ARBA00022679"/>
    </source>
</evidence>
<keyword evidence="10" id="KW-1185">Reference proteome</keyword>
<dbReference type="Gene3D" id="3.40.366.10">
    <property type="entry name" value="Malonyl-Coenzyme A Acyl Carrier Protein, domain 2"/>
    <property type="match status" value="2"/>
</dbReference>
<evidence type="ECO:0000256" key="4">
    <source>
        <dbReference type="PROSITE-ProRule" id="PRU01363"/>
    </source>
</evidence>
<dbReference type="PROSITE" id="PS00606">
    <property type="entry name" value="KS3_1"/>
    <property type="match status" value="1"/>
</dbReference>
<protein>
    <submittedName>
        <fullName evidence="9">Putative polyketide synthase</fullName>
    </submittedName>
</protein>
<dbReference type="InterPro" id="IPR020806">
    <property type="entry name" value="PKS_PP-bd"/>
</dbReference>
<keyword evidence="2" id="KW-0597">Phosphoprotein</keyword>
<evidence type="ECO:0000256" key="2">
    <source>
        <dbReference type="ARBA" id="ARBA00022553"/>
    </source>
</evidence>
<dbReference type="GO" id="GO:0044550">
    <property type="term" value="P:secondary metabolite biosynthetic process"/>
    <property type="evidence" value="ECO:0007669"/>
    <property type="project" value="TreeGrafter"/>
</dbReference>
<dbReference type="InterPro" id="IPR030918">
    <property type="entry name" value="PT_fungal_PKS"/>
</dbReference>
<dbReference type="Pfam" id="PF16073">
    <property type="entry name" value="SAT"/>
    <property type="match status" value="1"/>
</dbReference>
<dbReference type="InterPro" id="IPR001031">
    <property type="entry name" value="Thioesterase"/>
</dbReference>
<feature type="active site" description="Proton acceptor; for dehydratase activity" evidence="4">
    <location>
        <position position="1308"/>
    </location>
</feature>
<dbReference type="InterPro" id="IPR050091">
    <property type="entry name" value="PKS_NRPS_Biosynth_Enz"/>
</dbReference>
<dbReference type="InterPro" id="IPR018201">
    <property type="entry name" value="Ketoacyl_synth_AS"/>
</dbReference>
<dbReference type="SUPFAM" id="SSF55048">
    <property type="entry name" value="Probable ACP-binding domain of malonyl-CoA ACP transacylase"/>
    <property type="match status" value="1"/>
</dbReference>
<feature type="region of interest" description="Disordered" evidence="5">
    <location>
        <begin position="402"/>
        <end position="422"/>
    </location>
</feature>
<dbReference type="Pfam" id="PF00975">
    <property type="entry name" value="Thioesterase"/>
    <property type="match status" value="1"/>
</dbReference>
<keyword evidence="3" id="KW-0808">Transferase</keyword>
<sequence length="2133" mass="232575">MEVYIFGDQTADCRSFLTKVFRHKGSLLQDNFLAQASRAIREEISAREHGVNNIPEFGTVQELADRYYTQDVADPAIESTLVCISQLAHFIGYFEDQPQKYPSFSKDVRLVGLCTGLLSAAAVAASNSLVELVPRAIETVRIAFRTGSLVATTAERFGGDVGKDSWSSIVVSDFTSAQKAIDRFHNDREIPFGSRLWISATSNTSVTISGPTTVKDKFLEAQEYLPKTARARAAIYGPYHASHLYSASDIKDILRPHLEDLSKSSLSSFSVFSSVSGKPLDYATGDELLLNCLTEILLEPLHWDSVLKNVSKSHENRAKVFAVGPTSLAPSVLSALRANEMEVEFEDSNSWGIPKCSAPKAISNAPIAIVGMAGRFPDAADHEQFWDNLEKGLDVHREVPPDRYNVKTHTDPTSKIRNTSHTPYGNFIKDPGLFDARFFNMSPREAAQTDPMQRLMLVTAYEAMEMGGIVPGRTPSTKRDRIGTFYGQTSDDWREINAAQDIDTYFISGGVRAFGPGRLNYFFKWSGPSFSVDTACSSSFAALNVAITSLRAGECDTAFSGGANVLTNPDIFCGLSRGHFLSKTGSCKTFDESADGYCRGDGVCSIILKRMDDALADNDPILGVIKGIGTNHSADAVSITHPCAENQAFLFSKVLTETGVDPREISYVEMHGTGTQAGDGIEMESVSSVFAPRVRKRRPDQPLYLGAVKANIGHGEAVSGVCAMIKVLMMLEKSAIPPHAGVKTQMNSSFPKDLAERNVNIAFKKTTFSRPPGGKRIVFLNNFSAAGGNTAVIMEDGPEKNIKQKVDSRMTQVIAISAKSLAAFKKSLQRFTQYVKNNPNCDLADLSYTTTARRHHYNYRIAFAVSSLDQLVKALEGSKDGSHNPIPLTPPQVAFAYTGQGSQYTAMGKVLYETSAQFSRDIDQYDLIAVQQGFPSFKPLIRGSEDVKNLRPTAVQIGMTCLQMALTRLWSSWGVKPSVVIGHSLGEYAALNAAGVLSVYDTIYLVGKRATLLEEMCTVGTHAMLAIKTPLATLGTSLLKFEGRVEVACVNGAAETVLSGKVEDIDEIASSLNAIGTKSTNLALPFAFHSSQVEPILPEFERIASSVTFHRPRIPIISPLLSDVVTESSIVNAQYLSNHCRQTVDFLGSLTAAMAKNVIKSSNVWVEIGAHPICSNMVKSTLSAPTFPTMRKDEDSWKTISNCLVGLYSAGILPDFNGFHKGFKDLSVLRIPTYGFDEKVYWLQYEGDWCLVKNGSAPGTAAARPEVKKFSTTSVQKIVSENVDGNVAIVTAESDFGDPLLHKVVSGHIMNGAGLCPSSLYADMALGVTEYAYSLLRPGQKSDMNLGTMDNPNPLLLKNINSPEEQKVQMQVKVDLTHNKADFVLTSGEGKAQKIHAKCVVLFENAANWTAQWQRTAFLIKDRMKMLKKKMEEGDADKIGRKMAYKLFAALVSYSERFQGMKEVVLDSPELEGTSTVRFQAGPQDGSFYLSPYFIDSTAHLSGFIVNATADSKSIYISHGWESMRYACKLDTEKQYNCYVKMQPAGGKMVAGDVWIFDGEEVVGVVGGLRFQCIPRQLLSTLLPSAPSASKAKSQPQHAKKVAPVSIAEASNKANAPKAIQKPAAKAAKSPSSSFLTKAMELIAAEIEVDQSELADSVQWTDLGVDSLMSLTISGKFREELDFDIPSTLFTDFASVGELKSHLSAQNSDADSDTSSSDFFTDDSTDSGITTPDNEYVEIKASKSSTVAAPTADNKDDEIIQTIRATIAEEMEIEIEEIAESTDLNSLGMDSLMSLTILGSLREKCGLELEPTVLADNPSLGHLRNALGLERPSPAPPLAQTSTVKAEVKVSGSNTDMVQIVKKQPPATSIVLQGNPKTATRNLFLFPDGSGSATSYASIPPIDSKSLCVFGLNCPFMKDPTSYTCGIEGVSKLYLEEVLRRQPTGPYYLGGWSAGGVVAYEVCRQLDEMNRINPSGNYTVAKLVLLDSPCPIRLEPLPARLHHFFDEIGLLGDGKGNTPGWLLPHFEYSIKALSAYKPELKSQHDFAAPPTLLIWATDGVCKSPEDPRPPPQEDDPKSMKWLLDNRTDFGPNGWDYLLGGENCEYETIEGNHFTMMKRPIADKLGSYIRKHIM</sequence>
<dbReference type="InterPro" id="IPR014043">
    <property type="entry name" value="Acyl_transferase_dom"/>
</dbReference>
<feature type="domain" description="Carrier" evidence="6">
    <location>
        <begin position="1754"/>
        <end position="1831"/>
    </location>
</feature>
<dbReference type="Gene3D" id="1.10.1200.10">
    <property type="entry name" value="ACP-like"/>
    <property type="match status" value="2"/>
</dbReference>
<evidence type="ECO:0000259" key="6">
    <source>
        <dbReference type="PROSITE" id="PS50075"/>
    </source>
</evidence>
<dbReference type="FunFam" id="3.10.129.110:FF:000001">
    <property type="entry name" value="Sterigmatocystin biosynthesis polyketide synthase"/>
    <property type="match status" value="1"/>
</dbReference>
<dbReference type="InterPro" id="IPR006162">
    <property type="entry name" value="Ppantetheine_attach_site"/>
</dbReference>
<dbReference type="EMBL" id="LCWF01000062">
    <property type="protein sequence ID" value="KKY24166.1"/>
    <property type="molecule type" value="Genomic_DNA"/>
</dbReference>
<dbReference type="SUPFAM" id="SSF47336">
    <property type="entry name" value="ACP-like"/>
    <property type="match status" value="2"/>
</dbReference>
<dbReference type="SMART" id="SM00827">
    <property type="entry name" value="PKS_AT"/>
    <property type="match status" value="1"/>
</dbReference>
<dbReference type="SUPFAM" id="SSF52151">
    <property type="entry name" value="FabD/lysophospholipase-like"/>
    <property type="match status" value="2"/>
</dbReference>
<dbReference type="InterPro" id="IPR029058">
    <property type="entry name" value="AB_hydrolase_fold"/>
</dbReference>
<dbReference type="CDD" id="cd00833">
    <property type="entry name" value="PKS"/>
    <property type="match status" value="1"/>
</dbReference>
<dbReference type="InterPro" id="IPR014030">
    <property type="entry name" value="Ketoacyl_synth_N"/>
</dbReference>
<dbReference type="SMART" id="SM00823">
    <property type="entry name" value="PKS_PP"/>
    <property type="match status" value="2"/>
</dbReference>
<dbReference type="SUPFAM" id="SSF53901">
    <property type="entry name" value="Thiolase-like"/>
    <property type="match status" value="1"/>
</dbReference>
<dbReference type="InterPro" id="IPR016036">
    <property type="entry name" value="Malonyl_transacylase_ACP-bd"/>
</dbReference>
<name>A0A0G2EPV7_PHACM</name>
<organism evidence="9 10">
    <name type="scientific">Phaeomoniella chlamydospora</name>
    <name type="common">Phaeoacremonium chlamydosporum</name>
    <dbReference type="NCBI Taxonomy" id="158046"/>
    <lineage>
        <taxon>Eukaryota</taxon>
        <taxon>Fungi</taxon>
        <taxon>Dikarya</taxon>
        <taxon>Ascomycota</taxon>
        <taxon>Pezizomycotina</taxon>
        <taxon>Eurotiomycetes</taxon>
        <taxon>Chaetothyriomycetidae</taxon>
        <taxon>Phaeomoniellales</taxon>
        <taxon>Phaeomoniellaceae</taxon>
        <taxon>Phaeomoniella</taxon>
    </lineage>
</organism>
<dbReference type="PROSITE" id="PS00012">
    <property type="entry name" value="PHOSPHOPANTETHEINE"/>
    <property type="match status" value="2"/>
</dbReference>
<evidence type="ECO:0000313" key="10">
    <source>
        <dbReference type="Proteomes" id="UP000053317"/>
    </source>
</evidence>
<dbReference type="GO" id="GO:0031177">
    <property type="term" value="F:phosphopantetheine binding"/>
    <property type="evidence" value="ECO:0007669"/>
    <property type="project" value="InterPro"/>
</dbReference>
<dbReference type="Gene3D" id="3.40.47.10">
    <property type="match status" value="1"/>
</dbReference>
<comment type="caution">
    <text evidence="9">The sequence shown here is derived from an EMBL/GenBank/DDBJ whole genome shotgun (WGS) entry which is preliminary data.</text>
</comment>
<dbReference type="Pfam" id="PF00698">
    <property type="entry name" value="Acyl_transf_1"/>
    <property type="match status" value="1"/>
</dbReference>
<evidence type="ECO:0000259" key="8">
    <source>
        <dbReference type="PROSITE" id="PS52019"/>
    </source>
</evidence>
<dbReference type="InterPro" id="IPR016035">
    <property type="entry name" value="Acyl_Trfase/lysoPLipase"/>
</dbReference>
<evidence type="ECO:0000313" key="9">
    <source>
        <dbReference type="EMBL" id="KKY24166.1"/>
    </source>
</evidence>
<dbReference type="Gene3D" id="3.30.70.3290">
    <property type="match status" value="1"/>
</dbReference>
<dbReference type="InterPro" id="IPR036736">
    <property type="entry name" value="ACP-like_sf"/>
</dbReference>